<reference evidence="1" key="1">
    <citation type="submission" date="2022-07" db="EMBL/GenBank/DDBJ databases">
        <title>Genome Sequence of Lecanicillium saksenae.</title>
        <authorList>
            <person name="Buettner E."/>
        </authorList>
    </citation>
    <scope>NUCLEOTIDE SEQUENCE</scope>
    <source>
        <strain evidence="1">VT-O1</strain>
    </source>
</reference>
<organism evidence="1 2">
    <name type="scientific">Lecanicillium saksenae</name>
    <dbReference type="NCBI Taxonomy" id="468837"/>
    <lineage>
        <taxon>Eukaryota</taxon>
        <taxon>Fungi</taxon>
        <taxon>Dikarya</taxon>
        <taxon>Ascomycota</taxon>
        <taxon>Pezizomycotina</taxon>
        <taxon>Sordariomycetes</taxon>
        <taxon>Hypocreomycetidae</taxon>
        <taxon>Hypocreales</taxon>
        <taxon>Cordycipitaceae</taxon>
        <taxon>Lecanicillium</taxon>
    </lineage>
</organism>
<sequence length="975" mass="109881">MATQTIENRYVKLEDLRSLLTTKFGAGNFTIQEKDVDYKIIVPTLLTDVSGMEELRDGIDRIYFENENLEGDHFVPEAALLDLVCESHVKQSLLEIPTPAQEIQYLTDSILRGARKCFAILVLIGRSAAISRFFQRDSLQLSCPDDRLPYTSETLQKIFEKDTTGLTVKRFLEKQWMFVIPVLKPHMVSRILDKEIILPFISEDSAGRGSMGTVWKMKLHPDCHQLPLDGDIVIRKQIECSKDNDMAVFQKELENLSLLTHLSHPNIVQLYCSYMYRDRCNLIFAYADGGSLSDLLDGEEGTKGPEGSQLWLALADLASAIDALHNFTSEVLDLSMTGCHHDLAPRNILIHGKTFLLADFGLSSFRSTGEGSLTTFKETRGYYLAPECQIFDDGRIKSQKVNRASDIWSFGCIISEVLTHHLLGSNGVERFRSKRHVIVPSGIEWSRFHCGPGRPNPGVECWLDDLQEATGPVSTRLVDLIREMLSMNPRQRPNSTRVLTILRAISISSFASDITGALDSTPDATRKSIDRTLHEMRFRSWLFAFDRLLEDIYQEKGGSLEFDFPKIIQALEGLQHISKGSTDAGQSQPRALPQYHHARLIEALPPHHRSFAKERMVELVLESNDASQLHGLSEAITDTGDEDIGTLAAVKRLTVLSGNGALIENTNLIIDEADINLGENIDIHSVAVLESTSENVVVEWLRYRDVWADEDIGTKLRRRLASVVSLLHAESTAKIPGSLCCRGIFHDPSRHALGVVYDVPSKGAKPVTLHQLLRAPKSPYRPLLEQRFCLAADICRCIYTFHKVGWLHRNLHSMNVLFFPLERTENTKWATEPRILGFANSRENQSDVFTCGPDEIGRLRNYQHPEYLAQEGRYREEFDYYSLGIILLEIGLWATLSNITDSPRFKNISDENFRTEIVRNRIPKLGIAMGTSYMEATLACLEGGALEKHGPSASVGRPGWMWFKMAVMDRIPVIE</sequence>
<keyword evidence="2" id="KW-1185">Reference proteome</keyword>
<dbReference type="EMBL" id="JANAKD010000890">
    <property type="protein sequence ID" value="KAJ3486614.1"/>
    <property type="molecule type" value="Genomic_DNA"/>
</dbReference>
<protein>
    <submittedName>
        <fullName evidence="1">Uncharacterized protein</fullName>
    </submittedName>
</protein>
<gene>
    <name evidence="1" type="ORF">NLG97_g6578</name>
</gene>
<accession>A0ACC1QRJ5</accession>
<comment type="caution">
    <text evidence="1">The sequence shown here is derived from an EMBL/GenBank/DDBJ whole genome shotgun (WGS) entry which is preliminary data.</text>
</comment>
<dbReference type="Proteomes" id="UP001148737">
    <property type="component" value="Unassembled WGS sequence"/>
</dbReference>
<proteinExistence type="predicted"/>
<evidence type="ECO:0000313" key="2">
    <source>
        <dbReference type="Proteomes" id="UP001148737"/>
    </source>
</evidence>
<evidence type="ECO:0000313" key="1">
    <source>
        <dbReference type="EMBL" id="KAJ3486614.1"/>
    </source>
</evidence>
<name>A0ACC1QRJ5_9HYPO</name>